<proteinExistence type="inferred from homology"/>
<keyword evidence="10" id="KW-0449">Lipoprotein</keyword>
<evidence type="ECO:0000256" key="8">
    <source>
        <dbReference type="ARBA" id="ARBA00023136"/>
    </source>
</evidence>
<keyword evidence="5" id="KW-1003">Cell membrane</keyword>
<dbReference type="InterPro" id="IPR028082">
    <property type="entry name" value="Peripla_BP_I"/>
</dbReference>
<keyword evidence="6" id="KW-0997">Cell inner membrane</keyword>
<reference evidence="12 13" key="1">
    <citation type="submission" date="2016-05" db="EMBL/GenBank/DDBJ databases">
        <title>Chromosome and linear plasmid sequence of a 2015 human isolate of tick-borne relapsing fever spirochete, Borrelia turicatae.</title>
        <authorList>
            <person name="Kingry L.C."/>
            <person name="Dhwani B."/>
            <person name="Replogle A."/>
            <person name="Sexton C."/>
            <person name="Rowe L."/>
            <person name="Stermole B.M."/>
            <person name="Christensen A.M."/>
            <person name="Schriefer M.E."/>
        </authorList>
    </citation>
    <scope>NUCLEOTIDE SEQUENCE [LARGE SCALE GENOMIC DNA]</scope>
    <source>
        <strain evidence="12 13">BTE5EL</strain>
    </source>
</reference>
<evidence type="ECO:0000256" key="9">
    <source>
        <dbReference type="ARBA" id="ARBA00023139"/>
    </source>
</evidence>
<evidence type="ECO:0000256" key="5">
    <source>
        <dbReference type="ARBA" id="ARBA00022475"/>
    </source>
</evidence>
<protein>
    <submittedName>
        <fullName evidence="12">BMP family ABC transporter substrate-binding protein</fullName>
    </submittedName>
</protein>
<evidence type="ECO:0000256" key="10">
    <source>
        <dbReference type="ARBA" id="ARBA00023288"/>
    </source>
</evidence>
<evidence type="ECO:0000256" key="4">
    <source>
        <dbReference type="ARBA" id="ARBA00022448"/>
    </source>
</evidence>
<evidence type="ECO:0000259" key="11">
    <source>
        <dbReference type="Pfam" id="PF02608"/>
    </source>
</evidence>
<evidence type="ECO:0000256" key="7">
    <source>
        <dbReference type="ARBA" id="ARBA00022729"/>
    </source>
</evidence>
<keyword evidence="4" id="KW-0813">Transport</keyword>
<evidence type="ECO:0000313" key="12">
    <source>
        <dbReference type="EMBL" id="ANF33859.1"/>
    </source>
</evidence>
<comment type="subcellular location">
    <subcellularLocation>
        <location evidence="1">Cell inner membrane</location>
        <topology evidence="1">Lipid-anchor</topology>
    </subcellularLocation>
</comment>
<dbReference type="RefSeq" id="WP_119024137.1">
    <property type="nucleotide sequence ID" value="NZ_CP015629.1"/>
</dbReference>
<dbReference type="Pfam" id="PF02608">
    <property type="entry name" value="Bmp"/>
    <property type="match status" value="1"/>
</dbReference>
<name>A0A172XBE3_BORTU</name>
<evidence type="ECO:0000256" key="2">
    <source>
        <dbReference type="ARBA" id="ARBA00008610"/>
    </source>
</evidence>
<evidence type="ECO:0000256" key="1">
    <source>
        <dbReference type="ARBA" id="ARBA00004519"/>
    </source>
</evidence>
<keyword evidence="8" id="KW-0472">Membrane</keyword>
<keyword evidence="7" id="KW-0732">Signal</keyword>
<evidence type="ECO:0000256" key="6">
    <source>
        <dbReference type="ARBA" id="ARBA00022519"/>
    </source>
</evidence>
<dbReference type="Proteomes" id="UP000264231">
    <property type="component" value="Chromosome"/>
</dbReference>
<feature type="domain" description="ABC transporter substrate-binding protein PnrA-like" evidence="11">
    <location>
        <begin position="35"/>
        <end position="345"/>
    </location>
</feature>
<dbReference type="EMBL" id="CP015629">
    <property type="protein sequence ID" value="ANF33859.1"/>
    <property type="molecule type" value="Genomic_DNA"/>
</dbReference>
<comment type="subunit">
    <text evidence="3">Monomer.</text>
</comment>
<dbReference type="SUPFAM" id="SSF53822">
    <property type="entry name" value="Periplasmic binding protein-like I"/>
    <property type="match status" value="1"/>
</dbReference>
<keyword evidence="9" id="KW-0564">Palmitate</keyword>
<evidence type="ECO:0000313" key="13">
    <source>
        <dbReference type="Proteomes" id="UP000264231"/>
    </source>
</evidence>
<accession>A0A172XBE3</accession>
<dbReference type="InterPro" id="IPR003760">
    <property type="entry name" value="PnrA-like"/>
</dbReference>
<dbReference type="Gene3D" id="3.40.50.2300">
    <property type="match status" value="2"/>
</dbReference>
<dbReference type="PANTHER" id="PTHR34296:SF2">
    <property type="entry name" value="ABC TRANSPORTER GUANOSINE-BINDING PROTEIN NUPN"/>
    <property type="match status" value="1"/>
</dbReference>
<dbReference type="CDD" id="cd06354">
    <property type="entry name" value="PBP1_PrnA-like"/>
    <property type="match status" value="1"/>
</dbReference>
<dbReference type="AlphaFoldDB" id="A0A172XBE3"/>
<dbReference type="PANTHER" id="PTHR34296">
    <property type="entry name" value="TRANSCRIPTIONAL ACTIVATOR PROTEIN MED"/>
    <property type="match status" value="1"/>
</dbReference>
<dbReference type="InterPro" id="IPR050957">
    <property type="entry name" value="BMP_lipoprotein"/>
</dbReference>
<comment type="similarity">
    <text evidence="2">Belongs to the BMP lipoprotein family.</text>
</comment>
<evidence type="ECO:0000256" key="3">
    <source>
        <dbReference type="ARBA" id="ARBA00011245"/>
    </source>
</evidence>
<dbReference type="GO" id="GO:0005886">
    <property type="term" value="C:plasma membrane"/>
    <property type="evidence" value="ECO:0007669"/>
    <property type="project" value="UniProtKB-SubCell"/>
</dbReference>
<sequence length="356" mass="39538">MSNNLCFIILFILLFVSCFSSKESSSFVDRQIIMGIMFPGNFDDKGYFQNAFEGAVKITNEFEIKLLPKVLTLYPVEGKRLMTASEVLEEDVYTLQKDGANLIWFISAHFSDSALRLAHENTNTSYGIIDPFGYDDNILIPKNFLAINFKAEEGAFLAGYLAAKMSKSNRIGFMTGVNIKYVERFLVGFRAGAFYAEPKTRMIVKRVLDEFSEASGKSVAEHMYIEDGVDVIFPVMGPAALGVFSAAKKLGAGHYVIGINKDQSSLAPGHVITSVLKDVGKTIYNFSLDAIKKHKFNGGRIIEEGVKEGVIDIVKDPNIIGNNLFDTMTKIQTEIVNGQLIIPSTEHEFDLFKARL</sequence>
<gene>
    <name evidence="12" type="ORF">A7978_01860</name>
</gene>
<organism evidence="12 13">
    <name type="scientific">Borrelia turicatae</name>
    <dbReference type="NCBI Taxonomy" id="142"/>
    <lineage>
        <taxon>Bacteria</taxon>
        <taxon>Pseudomonadati</taxon>
        <taxon>Spirochaetota</taxon>
        <taxon>Spirochaetia</taxon>
        <taxon>Spirochaetales</taxon>
        <taxon>Borreliaceae</taxon>
        <taxon>Borrelia</taxon>
    </lineage>
</organism>